<accession>A0A5J4VDT4</accession>
<evidence type="ECO:0000256" key="5">
    <source>
        <dbReference type="ARBA" id="ARBA00022771"/>
    </source>
</evidence>
<dbReference type="SUPFAM" id="SSF57850">
    <property type="entry name" value="RING/U-box"/>
    <property type="match status" value="1"/>
</dbReference>
<keyword evidence="4" id="KW-0677">Repeat</keyword>
<dbReference type="InterPro" id="IPR047545">
    <property type="entry name" value="BRcat_RBR_RNF216"/>
</dbReference>
<keyword evidence="7" id="KW-0862">Zinc</keyword>
<name>A0A5J4VDT4_9EUKA</name>
<dbReference type="GO" id="GO:0008270">
    <property type="term" value="F:zinc ion binding"/>
    <property type="evidence" value="ECO:0007669"/>
    <property type="project" value="UniProtKB-KW"/>
</dbReference>
<dbReference type="EMBL" id="SNRW01007769">
    <property type="protein sequence ID" value="KAA6380671.1"/>
    <property type="molecule type" value="Genomic_DNA"/>
</dbReference>
<comment type="pathway">
    <text evidence="1">Protein modification; protein ubiquitination.</text>
</comment>
<dbReference type="PANTHER" id="PTHR22770:SF42">
    <property type="entry name" value="FINGER PROTEIN (ZIN), PUTATIVE (AFU_ORTHOLOGUE AFUA_4G03910)-RELATED"/>
    <property type="match status" value="1"/>
</dbReference>
<dbReference type="PANTHER" id="PTHR22770">
    <property type="entry name" value="UBIQUITIN CONJUGATING ENZYME 7 INTERACTING PROTEIN-RELATED"/>
    <property type="match status" value="1"/>
</dbReference>
<dbReference type="CDD" id="cd20336">
    <property type="entry name" value="Rcat_RBR"/>
    <property type="match status" value="1"/>
</dbReference>
<organism evidence="9 10">
    <name type="scientific">Streblomastix strix</name>
    <dbReference type="NCBI Taxonomy" id="222440"/>
    <lineage>
        <taxon>Eukaryota</taxon>
        <taxon>Metamonada</taxon>
        <taxon>Preaxostyla</taxon>
        <taxon>Oxymonadida</taxon>
        <taxon>Streblomastigidae</taxon>
        <taxon>Streblomastix</taxon>
    </lineage>
</organism>
<dbReference type="Gene3D" id="1.20.120.1750">
    <property type="match status" value="1"/>
</dbReference>
<sequence length="467" mass="53550">MLNSIDQQDLEILTTLLLPGIDKNLALNLLSQYNDQPNKLDLIYDQIHQKYQDSYPKEKDKTLKQNVKNRFDSFDTQVSQNYQTNAVNYLSNIYRLIPTDTLSQVLSKFNHHLTPTISFLKKNIVRHPGIFVIKGGIDGVEGTETIIYALDSPHQLVQLSEFLQDALFQEEIAEIERERSELNLIRQQNWIKSEEIYNKREKGEKLFVCCICGYEFLDRETVACSAGHKICCGCLHEQIILNLKESIANNSCIGDEQGLCTEKYPDAALQYVLDPEDYQRFQNIETALILSQLKDTKLLSCPFCNYSEIAPSNVKIDEIITFHCKNPQCGVVSCRKCEKLYHLPDLCPPMKAQKGIQSLRMAVIAAVETILLRGCPGCKTKGMKYYGCNFMTCKQCKTKYCYVCSNPIVEDPPHFDKAPTFCPRYEDSLIEDPRRVREGAEKAVRDWKAQNPDFANLEIDITEFMIK</sequence>
<evidence type="ECO:0000313" key="10">
    <source>
        <dbReference type="Proteomes" id="UP000324800"/>
    </source>
</evidence>
<proteinExistence type="predicted"/>
<dbReference type="PROSITE" id="PS51873">
    <property type="entry name" value="TRIAD"/>
    <property type="match status" value="1"/>
</dbReference>
<keyword evidence="2" id="KW-0808">Transferase</keyword>
<evidence type="ECO:0000256" key="4">
    <source>
        <dbReference type="ARBA" id="ARBA00022737"/>
    </source>
</evidence>
<dbReference type="CDD" id="cd20339">
    <property type="entry name" value="BRcat_RBR_RNF216"/>
    <property type="match status" value="1"/>
</dbReference>
<keyword evidence="6" id="KW-0833">Ubl conjugation pathway</keyword>
<gene>
    <name evidence="9" type="ORF">EZS28_023803</name>
</gene>
<evidence type="ECO:0000259" key="8">
    <source>
        <dbReference type="PROSITE" id="PS51873"/>
    </source>
</evidence>
<dbReference type="GO" id="GO:0016740">
    <property type="term" value="F:transferase activity"/>
    <property type="evidence" value="ECO:0007669"/>
    <property type="project" value="UniProtKB-KW"/>
</dbReference>
<dbReference type="Proteomes" id="UP000324800">
    <property type="component" value="Unassembled WGS sequence"/>
</dbReference>
<dbReference type="Pfam" id="PF26200">
    <property type="entry name" value="Rcat_RNF216"/>
    <property type="match status" value="1"/>
</dbReference>
<dbReference type="AlphaFoldDB" id="A0A5J4VDT4"/>
<dbReference type="InterPro" id="IPR051628">
    <property type="entry name" value="LUBAC_E3_Ligases"/>
</dbReference>
<evidence type="ECO:0000256" key="3">
    <source>
        <dbReference type="ARBA" id="ARBA00022723"/>
    </source>
</evidence>
<evidence type="ECO:0000256" key="2">
    <source>
        <dbReference type="ARBA" id="ARBA00022679"/>
    </source>
</evidence>
<keyword evidence="3" id="KW-0479">Metal-binding</keyword>
<protein>
    <submittedName>
        <fullName evidence="9">Putative IBR domain family protein</fullName>
    </submittedName>
</protein>
<keyword evidence="5" id="KW-0863">Zinc-finger</keyword>
<evidence type="ECO:0000256" key="1">
    <source>
        <dbReference type="ARBA" id="ARBA00004906"/>
    </source>
</evidence>
<dbReference type="InterPro" id="IPR044066">
    <property type="entry name" value="TRIAD_supradom"/>
</dbReference>
<dbReference type="OrthoDB" id="10009520at2759"/>
<comment type="caution">
    <text evidence="9">The sequence shown here is derived from an EMBL/GenBank/DDBJ whole genome shotgun (WGS) entry which is preliminary data.</text>
</comment>
<evidence type="ECO:0000313" key="9">
    <source>
        <dbReference type="EMBL" id="KAA6380671.1"/>
    </source>
</evidence>
<reference evidence="9 10" key="1">
    <citation type="submission" date="2019-03" db="EMBL/GenBank/DDBJ databases">
        <title>Single cell metagenomics reveals metabolic interactions within the superorganism composed of flagellate Streblomastix strix and complex community of Bacteroidetes bacteria on its surface.</title>
        <authorList>
            <person name="Treitli S.C."/>
            <person name="Kolisko M."/>
            <person name="Husnik F."/>
            <person name="Keeling P."/>
            <person name="Hampl V."/>
        </authorList>
    </citation>
    <scope>NUCLEOTIDE SEQUENCE [LARGE SCALE GENOMIC DNA]</scope>
    <source>
        <strain evidence="9">ST1C</strain>
    </source>
</reference>
<feature type="domain" description="RING-type" evidence="8">
    <location>
        <begin position="205"/>
        <end position="426"/>
    </location>
</feature>
<evidence type="ECO:0000256" key="7">
    <source>
        <dbReference type="ARBA" id="ARBA00022833"/>
    </source>
</evidence>
<evidence type="ECO:0000256" key="6">
    <source>
        <dbReference type="ARBA" id="ARBA00022786"/>
    </source>
</evidence>